<keyword evidence="3" id="KW-1185">Reference proteome</keyword>
<dbReference type="SUPFAM" id="SSF159270">
    <property type="entry name" value="YmcC-like"/>
    <property type="match status" value="1"/>
</dbReference>
<reference evidence="2 3" key="1">
    <citation type="submission" date="2015-07" db="EMBL/GenBank/DDBJ databases">
        <authorList>
            <person name="Noorani M."/>
        </authorList>
    </citation>
    <scope>NUCLEOTIDE SEQUENCE [LARGE SCALE GENOMIC DNA]</scope>
    <source>
        <strain evidence="2 3">CECT 5088</strain>
    </source>
</reference>
<dbReference type="InterPro" id="IPR023373">
    <property type="entry name" value="YmcC_sf"/>
</dbReference>
<feature type="chain" id="PRO_5005806927" description="Group 4 capsule polysaccharide lipoprotein gfcB, YjbF" evidence="1">
    <location>
        <begin position="20"/>
        <end position="223"/>
    </location>
</feature>
<dbReference type="InterPro" id="IPR021308">
    <property type="entry name" value="GfcB"/>
</dbReference>
<gene>
    <name evidence="2" type="ORF">JAN5088_01291</name>
</gene>
<evidence type="ECO:0008006" key="4">
    <source>
        <dbReference type="Google" id="ProtNLM"/>
    </source>
</evidence>
<name>A0A0M6XMV7_9RHOB</name>
<evidence type="ECO:0000256" key="1">
    <source>
        <dbReference type="SAM" id="SignalP"/>
    </source>
</evidence>
<dbReference type="Pfam" id="PF11102">
    <property type="entry name" value="YjbF"/>
    <property type="match status" value="1"/>
</dbReference>
<evidence type="ECO:0000313" key="2">
    <source>
        <dbReference type="EMBL" id="CTQ32520.1"/>
    </source>
</evidence>
<feature type="signal peptide" evidence="1">
    <location>
        <begin position="1"/>
        <end position="19"/>
    </location>
</feature>
<keyword evidence="1" id="KW-0732">Signal</keyword>
<protein>
    <recommendedName>
        <fullName evidence="4">Group 4 capsule polysaccharide lipoprotein gfcB, YjbF</fullName>
    </recommendedName>
</protein>
<dbReference type="Proteomes" id="UP000048908">
    <property type="component" value="Unassembled WGS sequence"/>
</dbReference>
<evidence type="ECO:0000313" key="3">
    <source>
        <dbReference type="Proteomes" id="UP000048908"/>
    </source>
</evidence>
<dbReference type="RefSeq" id="WP_055681977.1">
    <property type="nucleotide sequence ID" value="NZ_CXPG01000014.1"/>
</dbReference>
<dbReference type="EMBL" id="CXPG01000014">
    <property type="protein sequence ID" value="CTQ32520.1"/>
    <property type="molecule type" value="Genomic_DNA"/>
</dbReference>
<dbReference type="STRING" id="282197.SAMN04488517_101454"/>
<sequence length="223" mass="23586">MRALTFRCVAVLLSGVTLAACGNAPSRSPLATMTGQVAGALRPAPDVPDARAVLTPALVAASATSVLLVIQRTSDTAFTMVPVAANLGTVQWRNASDTGLLRRDGVVVGTRGLGFDLLTADAPGLAAAFAAGGARDVRRVNRHLAGEGGIVARAWSCDVRLLGAERLEYYGRSFETRVFEEVCRAGDDGFTNRYWVEGDGTVRRSVERISPEVGDLEIVRLTE</sequence>
<dbReference type="PROSITE" id="PS51257">
    <property type="entry name" value="PROKAR_LIPOPROTEIN"/>
    <property type="match status" value="1"/>
</dbReference>
<dbReference type="OrthoDB" id="6237231at2"/>
<accession>A0A0M6XMV7</accession>
<dbReference type="AlphaFoldDB" id="A0A0M6XMV7"/>
<dbReference type="Gene3D" id="2.40.360.10">
    <property type="entry name" value="YmcC-like"/>
    <property type="match status" value="1"/>
</dbReference>
<proteinExistence type="predicted"/>
<organism evidence="2 3">
    <name type="scientific">Jannaschia rubra</name>
    <dbReference type="NCBI Taxonomy" id="282197"/>
    <lineage>
        <taxon>Bacteria</taxon>
        <taxon>Pseudomonadati</taxon>
        <taxon>Pseudomonadota</taxon>
        <taxon>Alphaproteobacteria</taxon>
        <taxon>Rhodobacterales</taxon>
        <taxon>Roseobacteraceae</taxon>
        <taxon>Jannaschia</taxon>
    </lineage>
</organism>